<dbReference type="AlphaFoldDB" id="A0A433UFD8"/>
<organism evidence="2 3">
    <name type="scientific">Trichormus variabilis SAG 1403-4b</name>
    <dbReference type="NCBI Taxonomy" id="447716"/>
    <lineage>
        <taxon>Bacteria</taxon>
        <taxon>Bacillati</taxon>
        <taxon>Cyanobacteriota</taxon>
        <taxon>Cyanophyceae</taxon>
        <taxon>Nostocales</taxon>
        <taxon>Nostocaceae</taxon>
        <taxon>Trichormus</taxon>
    </lineage>
</organism>
<evidence type="ECO:0008006" key="4">
    <source>
        <dbReference type="Google" id="ProtNLM"/>
    </source>
</evidence>
<evidence type="ECO:0000313" key="2">
    <source>
        <dbReference type="EMBL" id="RUS92577.1"/>
    </source>
</evidence>
<evidence type="ECO:0000313" key="3">
    <source>
        <dbReference type="Proteomes" id="UP000276103"/>
    </source>
</evidence>
<protein>
    <recommendedName>
        <fullName evidence="4">DUF2147 domain-containing protein</fullName>
    </recommendedName>
</protein>
<sequence>MLKRSLNITVASLALATALVSPAIAAPGDFVGTWINKDANTRGITRLVITSAGNNTLNIQVFGQCHPTDCDWGTKKLVTYGLNVQDTNHTYATANYNKSFANSLLTLGLAGKQIMLQGYTQFIDNSGRQNYYSRDYFQPQTKVKVPVDIRTLPPNFRDR</sequence>
<evidence type="ECO:0000256" key="1">
    <source>
        <dbReference type="SAM" id="SignalP"/>
    </source>
</evidence>
<proteinExistence type="predicted"/>
<feature type="signal peptide" evidence="1">
    <location>
        <begin position="1"/>
        <end position="25"/>
    </location>
</feature>
<comment type="caution">
    <text evidence="2">The sequence shown here is derived from an EMBL/GenBank/DDBJ whole genome shotgun (WGS) entry which is preliminary data.</text>
</comment>
<dbReference type="RefSeq" id="WP_127056737.1">
    <property type="nucleotide sequence ID" value="NZ_RSCM01000026.1"/>
</dbReference>
<dbReference type="OrthoDB" id="122807at2"/>
<feature type="chain" id="PRO_5019349879" description="DUF2147 domain-containing protein" evidence="1">
    <location>
        <begin position="26"/>
        <end position="159"/>
    </location>
</feature>
<keyword evidence="3" id="KW-1185">Reference proteome</keyword>
<keyword evidence="1" id="KW-0732">Signal</keyword>
<name>A0A433UFD8_ANAVA</name>
<gene>
    <name evidence="2" type="ORF">DSM107003_49570</name>
</gene>
<dbReference type="EMBL" id="RSCM01000026">
    <property type="protein sequence ID" value="RUS92577.1"/>
    <property type="molecule type" value="Genomic_DNA"/>
</dbReference>
<dbReference type="Proteomes" id="UP000276103">
    <property type="component" value="Unassembled WGS sequence"/>
</dbReference>
<reference evidence="2 3" key="1">
    <citation type="journal article" date="2019" name="Genome Biol. Evol.">
        <title>Day and night: Metabolic profiles and evolutionary relationships of six axenic non-marine cyanobacteria.</title>
        <authorList>
            <person name="Will S.E."/>
            <person name="Henke P."/>
            <person name="Boedeker C."/>
            <person name="Huang S."/>
            <person name="Brinkmann H."/>
            <person name="Rohde M."/>
            <person name="Jarek M."/>
            <person name="Friedl T."/>
            <person name="Seufert S."/>
            <person name="Schumacher M."/>
            <person name="Overmann J."/>
            <person name="Neumann-Schaal M."/>
            <person name="Petersen J."/>
        </authorList>
    </citation>
    <scope>NUCLEOTIDE SEQUENCE [LARGE SCALE GENOMIC DNA]</scope>
    <source>
        <strain evidence="2 3">SAG 1403-4b</strain>
    </source>
</reference>
<accession>A0A433UFD8</accession>